<evidence type="ECO:0000313" key="3">
    <source>
        <dbReference type="Proteomes" id="UP000183471"/>
    </source>
</evidence>
<gene>
    <name evidence="2" type="ORF">SAMN05216402_1844</name>
</gene>
<evidence type="ECO:0000259" key="1">
    <source>
        <dbReference type="PROSITE" id="PS51746"/>
    </source>
</evidence>
<dbReference type="InterPro" id="IPR036457">
    <property type="entry name" value="PPM-type-like_dom_sf"/>
</dbReference>
<sequence length="268" mass="29801">MQLEIVVLSKAGGREVNEDACGFWSTPEACFCALSDGLGGHYGGDVASKLAVEHILDWFRETPECSVRAVKASLEAGNSAIMREQQRDIRLKQMRATAVVLSIDIKHDVAIWGHTGDSRLYCFRQGRIIEQTRDHSVLQSMVDAGYLQPRELRISPNRSKLLAALGNEQQFEMGIKSVEFPLLHGDIFLLCTDGLWEYVEEEDMERMLGASTSAPEWLRALESQVLARGHAGQDNYSAIAVWCSDPDEATRFDASQLAETILSDEIPL</sequence>
<keyword evidence="3" id="KW-1185">Reference proteome</keyword>
<protein>
    <submittedName>
        <fullName evidence="2">Serine/threonine protein phosphatase PrpC</fullName>
    </submittedName>
</protein>
<feature type="domain" description="PPM-type phosphatase" evidence="1">
    <location>
        <begin position="4"/>
        <end position="243"/>
    </location>
</feature>
<evidence type="ECO:0000313" key="2">
    <source>
        <dbReference type="EMBL" id="SDQ68419.1"/>
    </source>
</evidence>
<dbReference type="Gene3D" id="3.60.40.10">
    <property type="entry name" value="PPM-type phosphatase domain"/>
    <property type="match status" value="1"/>
</dbReference>
<dbReference type="Proteomes" id="UP000183471">
    <property type="component" value="Unassembled WGS sequence"/>
</dbReference>
<dbReference type="SUPFAM" id="SSF81606">
    <property type="entry name" value="PP2C-like"/>
    <property type="match status" value="1"/>
</dbReference>
<dbReference type="SMART" id="SM00332">
    <property type="entry name" value="PP2Cc"/>
    <property type="match status" value="1"/>
</dbReference>
<proteinExistence type="predicted"/>
<dbReference type="SMART" id="SM00331">
    <property type="entry name" value="PP2C_SIG"/>
    <property type="match status" value="1"/>
</dbReference>
<dbReference type="InterPro" id="IPR001932">
    <property type="entry name" value="PPM-type_phosphatase-like_dom"/>
</dbReference>
<dbReference type="PROSITE" id="PS51746">
    <property type="entry name" value="PPM_2"/>
    <property type="match status" value="1"/>
</dbReference>
<dbReference type="EMBL" id="FNKY01000001">
    <property type="protein sequence ID" value="SDQ68419.1"/>
    <property type="molecule type" value="Genomic_DNA"/>
</dbReference>
<dbReference type="CDD" id="cd00143">
    <property type="entry name" value="PP2Cc"/>
    <property type="match status" value="1"/>
</dbReference>
<organism evidence="2 3">
    <name type="scientific">Nitrosospira multiformis</name>
    <dbReference type="NCBI Taxonomy" id="1231"/>
    <lineage>
        <taxon>Bacteria</taxon>
        <taxon>Pseudomonadati</taxon>
        <taxon>Pseudomonadota</taxon>
        <taxon>Betaproteobacteria</taxon>
        <taxon>Nitrosomonadales</taxon>
        <taxon>Nitrosomonadaceae</taxon>
        <taxon>Nitrosospira</taxon>
    </lineage>
</organism>
<name>A0ABY0TDW3_9PROT</name>
<dbReference type="RefSeq" id="WP_074632035.1">
    <property type="nucleotide sequence ID" value="NZ_FNKY01000001.1"/>
</dbReference>
<reference evidence="2 3" key="1">
    <citation type="submission" date="2016-10" db="EMBL/GenBank/DDBJ databases">
        <authorList>
            <person name="Varghese N."/>
            <person name="Submissions S."/>
        </authorList>
    </citation>
    <scope>NUCLEOTIDE SEQUENCE [LARGE SCALE GENOMIC DNA]</scope>
    <source>
        <strain evidence="2 3">Nl1</strain>
    </source>
</reference>
<accession>A0ABY0TDW3</accession>
<comment type="caution">
    <text evidence="2">The sequence shown here is derived from an EMBL/GenBank/DDBJ whole genome shotgun (WGS) entry which is preliminary data.</text>
</comment>
<dbReference type="Pfam" id="PF13672">
    <property type="entry name" value="PP2C_2"/>
    <property type="match status" value="1"/>
</dbReference>